<evidence type="ECO:0000256" key="1">
    <source>
        <dbReference type="SAM" id="MobiDB-lite"/>
    </source>
</evidence>
<organism evidence="3 4">
    <name type="scientific">Symbiodinium necroappetens</name>
    <dbReference type="NCBI Taxonomy" id="1628268"/>
    <lineage>
        <taxon>Eukaryota</taxon>
        <taxon>Sar</taxon>
        <taxon>Alveolata</taxon>
        <taxon>Dinophyceae</taxon>
        <taxon>Suessiales</taxon>
        <taxon>Symbiodiniaceae</taxon>
        <taxon>Symbiodinium</taxon>
    </lineage>
</organism>
<protein>
    <submittedName>
        <fullName evidence="3">RYR1 protein</fullName>
    </submittedName>
</protein>
<feature type="domain" description="RyR/IP3R Homology associated" evidence="2">
    <location>
        <begin position="1043"/>
        <end position="1178"/>
    </location>
</feature>
<feature type="region of interest" description="Disordered" evidence="1">
    <location>
        <begin position="453"/>
        <end position="480"/>
    </location>
</feature>
<dbReference type="Pfam" id="PF08454">
    <property type="entry name" value="RIH_assoc"/>
    <property type="match status" value="1"/>
</dbReference>
<evidence type="ECO:0000313" key="4">
    <source>
        <dbReference type="Proteomes" id="UP000601435"/>
    </source>
</evidence>
<name>A0A812TWL6_9DINO</name>
<feature type="compositionally biased region" description="Acidic residues" evidence="1">
    <location>
        <begin position="272"/>
        <end position="281"/>
    </location>
</feature>
<evidence type="ECO:0000259" key="2">
    <source>
        <dbReference type="Pfam" id="PF08454"/>
    </source>
</evidence>
<evidence type="ECO:0000313" key="3">
    <source>
        <dbReference type="EMBL" id="CAE7545666.1"/>
    </source>
</evidence>
<reference evidence="3" key="1">
    <citation type="submission" date="2021-02" db="EMBL/GenBank/DDBJ databases">
        <authorList>
            <person name="Dougan E. K."/>
            <person name="Rhodes N."/>
            <person name="Thang M."/>
            <person name="Chan C."/>
        </authorList>
    </citation>
    <scope>NUCLEOTIDE SEQUENCE</scope>
</reference>
<feature type="region of interest" description="Disordered" evidence="1">
    <location>
        <begin position="259"/>
        <end position="281"/>
    </location>
</feature>
<dbReference type="EMBL" id="CAJNJA010025597">
    <property type="protein sequence ID" value="CAE7545666.1"/>
    <property type="molecule type" value="Genomic_DNA"/>
</dbReference>
<feature type="compositionally biased region" description="Basic and acidic residues" evidence="1">
    <location>
        <begin position="360"/>
        <end position="395"/>
    </location>
</feature>
<dbReference type="Proteomes" id="UP000601435">
    <property type="component" value="Unassembled WGS sequence"/>
</dbReference>
<dbReference type="InterPro" id="IPR013662">
    <property type="entry name" value="RIH_assoc-dom"/>
</dbReference>
<dbReference type="OrthoDB" id="300855at2759"/>
<feature type="region of interest" description="Disordered" evidence="1">
    <location>
        <begin position="351"/>
        <end position="409"/>
    </location>
</feature>
<accession>A0A812TWL6</accession>
<feature type="non-terminal residue" evidence="3">
    <location>
        <position position="1"/>
    </location>
</feature>
<sequence length="1384" mass="159187">MDMDPLAEVNKLVLGTNRMFPTTFALSSIELMLKCSAFGANRTVLRHFAREVIKCQRPEMEEGGDEDDDEDHESQYGMARQRFFRHVVYWLASDTDQEIPLVVQDAYLRMVCVLLQPHEIEDMLHDRWDSRSQRLRLVPEKPTHIVLLLIQWFTQYLKRFPELHVFSPRISPVVEAIDARVTYDLSPYFIRDHLLLLLLQTLTAYNEQNTWKRWFSNKFLTSGPPPKEVMLGGPNDQPPGPDKVLLDFDYMVTNGCFEGQPPKPLEPGQEPAVEEANDEEQDGPDLLTQLFAVLFDQRDWCHREWSLDEEVCVVIQQIMDLGLCDAEQREQAKILLQRIGPEEVSALADSNLPRPWWPDHGSKQDKADAFEEEHMAPQEDVEKVDAEARGSDKSDFLQNSGQAGSGVGFAGNKQDEFEELWQVTATRVGRHLKISEKDREMHSRHAQPFKVLVGDPGKVSEGGPDPVLPRGLRMPGHSKQVREEEDLKDFMYELVELEDSKLAANLRVDVNLWRRQQLVHSSFELIGTDERTWNVQQDLRDKMSSLGMKLFFEDNVLMELMMEVHVTIEARDVRAALLRTSDDPSKPQGPQGGDKELDRDITMNQVFFEVEVNNSDVVFLENFSYTLGRKKLVLQLLGANTVTMRSRCLLNTPGITITVANPRLTALTSPTSFDAEVIQKVVNVGKQEHAVSNEPGVELQDEQALESLTDKKGLARKVIHHLMPRYRNILVDIIEEQCFGLSGGTSGLDRVRLSRILEAEHQDVVAMVNRACSYVMLEQLLTKLDIERGDWELQVQTTFPNLMPVFETLSEYAFDEINDSEVPLVLCREPEEERMETLRSWILRICHVIRTVAFTNQSRLSFANDGGQTSAGEMEEENIFEKLFDDTGEMLLARACCASLLNILQEIFTRQDDIEEIWERWTPAQQTSHQFLKSFVVEKAMFFCPFSVATDMKKKVRLRLTRFFEDAQVEPTDPLRLVPEMLYHPDVWLRLEALKLGCKLLEDADLNLQAAFCKFDSPQLNLQKALAYQFSSFHHHEQHGDDETRVMDVMLRKIQNLCEGHNSKLQAFVGEDLSIEDKDFATLLAEYLQRNEDDDDDDQDRSMEGPTNLVEWICTLARQTIEQMKSDQQWQVSMGRSETKYSMLKQLFDTAAEIVQGPDRGNQKLLLESEILLDVNQLWIRQRTDEFTFRALLQDNEDLFESFMKLLRSMRNCEISVLKFLMSLLEEEELDPEDPNYRQTSEEVVEHKGSTIRRMVEELSPKIICDKVITHWNLSPEVHDPANMIKPVQDADEVVENDTAEAVIRTKGEKESTDYTLAEQEEHCLEICFLCWALFEGIQQAPEFGNRSFFAGHGYSRTLKQSRGTLDHKMKNPVLHTRNQCSGL</sequence>
<comment type="caution">
    <text evidence="3">The sequence shown here is derived from an EMBL/GenBank/DDBJ whole genome shotgun (WGS) entry which is preliminary data.</text>
</comment>
<proteinExistence type="predicted"/>
<gene>
    <name evidence="3" type="primary">RYR1</name>
    <name evidence="3" type="ORF">SNEC2469_LOCUS15714</name>
</gene>
<keyword evidence="4" id="KW-1185">Reference proteome</keyword>